<dbReference type="RefSeq" id="WP_015218246.1">
    <property type="nucleotide sequence ID" value="NC_019776.1"/>
</dbReference>
<keyword evidence="7 9" id="KW-0238">DNA-binding</keyword>
<comment type="subcellular location">
    <subcellularLocation>
        <location evidence="9">Cytoplasm</location>
    </subcellularLocation>
</comment>
<dbReference type="HOGENOM" id="CLU_005122_2_2_3"/>
<dbReference type="InterPro" id="IPR014001">
    <property type="entry name" value="Helicase_ATP-bd"/>
</dbReference>
<dbReference type="InterPro" id="IPR005118">
    <property type="entry name" value="TRCF_C"/>
</dbReference>
<evidence type="ECO:0000256" key="8">
    <source>
        <dbReference type="ARBA" id="ARBA00023204"/>
    </source>
</evidence>
<dbReference type="STRING" id="755178.Cyan10605_0370"/>
<dbReference type="Pfam" id="PF00271">
    <property type="entry name" value="Helicase_C"/>
    <property type="match status" value="1"/>
</dbReference>
<evidence type="ECO:0000256" key="2">
    <source>
        <dbReference type="ARBA" id="ARBA00022741"/>
    </source>
</evidence>
<keyword evidence="13" id="KW-1185">Reference proteome</keyword>
<keyword evidence="8 9" id="KW-0234">DNA repair</keyword>
<dbReference type="InterPro" id="IPR041471">
    <property type="entry name" value="UvrB_inter"/>
</dbReference>
<evidence type="ECO:0000259" key="10">
    <source>
        <dbReference type="PROSITE" id="PS51192"/>
    </source>
</evidence>
<evidence type="ECO:0000256" key="7">
    <source>
        <dbReference type="ARBA" id="ARBA00023125"/>
    </source>
</evidence>
<dbReference type="NCBIfam" id="TIGR00580">
    <property type="entry name" value="mfd"/>
    <property type="match status" value="1"/>
</dbReference>
<dbReference type="HAMAP" id="MF_00969">
    <property type="entry name" value="TRCF"/>
    <property type="match status" value="1"/>
</dbReference>
<dbReference type="SMART" id="SM00490">
    <property type="entry name" value="HELICc"/>
    <property type="match status" value="1"/>
</dbReference>
<dbReference type="Gene3D" id="3.30.2060.10">
    <property type="entry name" value="Penicillin-binding protein 1b domain"/>
    <property type="match status" value="1"/>
</dbReference>
<dbReference type="EC" id="3.6.4.-" evidence="9"/>
<dbReference type="SUPFAM" id="SSF52540">
    <property type="entry name" value="P-loop containing nucleoside triphosphate hydrolases"/>
    <property type="match status" value="3"/>
</dbReference>
<dbReference type="InterPro" id="IPR027417">
    <property type="entry name" value="P-loop_NTPase"/>
</dbReference>
<evidence type="ECO:0000313" key="12">
    <source>
        <dbReference type="EMBL" id="AFZ52515.1"/>
    </source>
</evidence>
<dbReference type="Pfam" id="PF00270">
    <property type="entry name" value="DEAD"/>
    <property type="match status" value="1"/>
</dbReference>
<evidence type="ECO:0000259" key="11">
    <source>
        <dbReference type="PROSITE" id="PS51194"/>
    </source>
</evidence>
<dbReference type="KEGG" id="can:Cyan10605_0370"/>
<evidence type="ECO:0000256" key="1">
    <source>
        <dbReference type="ARBA" id="ARBA00022490"/>
    </source>
</evidence>
<dbReference type="Gene3D" id="3.90.1150.50">
    <property type="entry name" value="Transcription-repair-coupling factor, D7 domain"/>
    <property type="match status" value="1"/>
</dbReference>
<dbReference type="SUPFAM" id="SSF143517">
    <property type="entry name" value="TRCF domain-like"/>
    <property type="match status" value="1"/>
</dbReference>
<accession>K9Z1Q9</accession>
<dbReference type="Pfam" id="PF02559">
    <property type="entry name" value="CarD_TRCF_RID"/>
    <property type="match status" value="1"/>
</dbReference>
<keyword evidence="6 9" id="KW-0067">ATP-binding</keyword>
<dbReference type="CDD" id="cd17991">
    <property type="entry name" value="DEXHc_TRCF"/>
    <property type="match status" value="1"/>
</dbReference>
<dbReference type="OrthoDB" id="9804325at2"/>
<feature type="domain" description="Helicase C-terminal" evidence="11">
    <location>
        <begin position="843"/>
        <end position="1004"/>
    </location>
</feature>
<dbReference type="InterPro" id="IPR003711">
    <property type="entry name" value="CarD-like/TRCF_RID"/>
</dbReference>
<dbReference type="InterPro" id="IPR047112">
    <property type="entry name" value="RecG/Mfd"/>
</dbReference>
<dbReference type="AlphaFoldDB" id="K9Z1Q9"/>
<dbReference type="GO" id="GO:0000716">
    <property type="term" value="P:transcription-coupled nucleotide-excision repair, DNA damage recognition"/>
    <property type="evidence" value="ECO:0007669"/>
    <property type="project" value="UniProtKB-UniRule"/>
</dbReference>
<comment type="similarity">
    <text evidence="9">In the C-terminal section; belongs to the helicase family. RecG subfamily.</text>
</comment>
<keyword evidence="2 9" id="KW-0547">Nucleotide-binding</keyword>
<sequence length="1197" mass="135642">MLNSVIRAIASSPLTQELSQKLSQNKRLNLQGASRLPKGLVTSALAQQENDNLLVVCSTLEEAARWMANIELMGWKQTFFYPTSEASPYEAFDPESEMVWGQLQTLSSLINQDTTQKIAIVTTEKALQPHLPPVKVLKEYCLYLFKGMTLDSQEIELTLTKMGYERVNLVEVEGQWSKRGDLIDIFPVSAELPVRLEFFGDELEKIREFDPVSQRSLDAIESLSLTPTTWQSLISHNLPSIEIIKPYLSTSEQENLENNIYPEGMTRFLGFAFGDQVCSLLDYLPPNTIVAIDEVEQCQAHSHIWFEQAEEKYQLITELKNTNVGQASVGQASVGQASVGQASVGQASSLSPTYENQKEIKIHREFRECLESINYPQIFLSEIYTDTDKDNKNSLNLSSRPLPISPHQFAKLAEILRGKKEIYNTINLSQYNSWLVSAQPSRTVALLQEHDFPAQFIPNPLDFGMIEKLQRQGISTALKYSGQAELEGFILPTFRVAVVTDREFFGQHNLATPTYIRKRRKAASKQVDLDKLRPKDFIVHKYHGIGQFLELEVYEGREYLVIKYADGLLRVPADSLELVSRYRHTETKPPKLNKMSGKEWQNVKNKVKKSIKKLAVDLVKLYATRNELKGYAYPPDSPWQTELEDSFPYQATPDQLKAIIDVKRDLESDRPMDRLVCGDVGFGKTEVAIRSIFKVVTSGNKQVVFLAPTTILSQQHYHTLVERFAPYPINIGLLNRFRTASERKEIIQKLATGELDVVVGTQLLLSNKIKYKDLGLLVVDEEQRFGVNQKEKIKALKTSIDVLTLSATPIPRTLYMSISGVREMSLITTPPPSRRPIKTHIMPFNQEVIRTAIRNELDRGGQIFYVVPRIEGMEKIITMLEQMIPSLRIAIAHGQLDEGQLESTMLGFSNGEADLLLCTTIVESGLDIPRVNTIIVESAHKFGLSQLYQLRGRVGRSGIQAHAWLLYPNDEILSDVAKKRLRALQEFSQLGSGYHLAMRDMEIRGVGNLLGAEQSGQMEAIGFEMYTEMLKEAINEIQGQEIPQVEDTQIDLKLTALIPNRYIADMEQKMDAYRAVATVTSQREIKQIESDWQDRYGEIPESARELLLVAELKLKAKSIGFSRIKPEGKQNIIIETPMQEPAWLLLAEKLPPHLRNRFVYGKNKVIVRGLGTMKPSQQLENLNNWFTYLVSENSNLV</sequence>
<protein>
    <recommendedName>
        <fullName evidence="9">Transcription-repair-coupling factor</fullName>
        <shortName evidence="9">TRCF</shortName>
        <ecNumber evidence="9">3.6.4.-</ecNumber>
    </recommendedName>
</protein>
<dbReference type="Gene3D" id="3.40.50.11180">
    <property type="match status" value="1"/>
</dbReference>
<dbReference type="GO" id="GO:0005737">
    <property type="term" value="C:cytoplasm"/>
    <property type="evidence" value="ECO:0007669"/>
    <property type="project" value="UniProtKB-SubCell"/>
</dbReference>
<evidence type="ECO:0000256" key="3">
    <source>
        <dbReference type="ARBA" id="ARBA00022763"/>
    </source>
</evidence>
<dbReference type="EMBL" id="CP003947">
    <property type="protein sequence ID" value="AFZ52515.1"/>
    <property type="molecule type" value="Genomic_DNA"/>
</dbReference>
<gene>
    <name evidence="9" type="primary">mfd</name>
    <name evidence="12" type="ordered locus">Cyan10605_0370</name>
</gene>
<dbReference type="Gene3D" id="2.40.10.170">
    <property type="match status" value="1"/>
</dbReference>
<organism evidence="12 13">
    <name type="scientific">Cyanobacterium aponinum (strain PCC 10605)</name>
    <dbReference type="NCBI Taxonomy" id="755178"/>
    <lineage>
        <taxon>Bacteria</taxon>
        <taxon>Bacillati</taxon>
        <taxon>Cyanobacteriota</taxon>
        <taxon>Cyanophyceae</taxon>
        <taxon>Oscillatoriophycideae</taxon>
        <taxon>Chroococcales</taxon>
        <taxon>Geminocystaceae</taxon>
        <taxon>Cyanobacterium</taxon>
    </lineage>
</organism>
<evidence type="ECO:0000256" key="9">
    <source>
        <dbReference type="HAMAP-Rule" id="MF_00969"/>
    </source>
</evidence>
<dbReference type="InterPro" id="IPR036101">
    <property type="entry name" value="CarD-like/TRCF_RID_sf"/>
</dbReference>
<dbReference type="GO" id="GO:0016787">
    <property type="term" value="F:hydrolase activity"/>
    <property type="evidence" value="ECO:0007669"/>
    <property type="project" value="UniProtKB-KW"/>
</dbReference>
<dbReference type="SMART" id="SM00487">
    <property type="entry name" value="DEXDc"/>
    <property type="match status" value="1"/>
</dbReference>
<keyword evidence="1 9" id="KW-0963">Cytoplasm</keyword>
<dbReference type="PROSITE" id="PS51194">
    <property type="entry name" value="HELICASE_CTER"/>
    <property type="match status" value="1"/>
</dbReference>
<reference evidence="13" key="1">
    <citation type="journal article" date="2013" name="Proc. Natl. Acad. Sci. U.S.A.">
        <title>Improving the coverage of the cyanobacterial phylum using diversity-driven genome sequencing.</title>
        <authorList>
            <person name="Shih P.M."/>
            <person name="Wu D."/>
            <person name="Latifi A."/>
            <person name="Axen S.D."/>
            <person name="Fewer D.P."/>
            <person name="Talla E."/>
            <person name="Calteau A."/>
            <person name="Cai F."/>
            <person name="Tandeau de Marsac N."/>
            <person name="Rippka R."/>
            <person name="Herdman M."/>
            <person name="Sivonen K."/>
            <person name="Coursin T."/>
            <person name="Laurent T."/>
            <person name="Goodwin L."/>
            <person name="Nolan M."/>
            <person name="Davenport K.W."/>
            <person name="Han C.S."/>
            <person name="Rubin E.M."/>
            <person name="Eisen J.A."/>
            <person name="Woyke T."/>
            <person name="Gugger M."/>
            <person name="Kerfeld C.A."/>
        </authorList>
    </citation>
    <scope>NUCLEOTIDE SEQUENCE [LARGE SCALE GENOMIC DNA]</scope>
    <source>
        <strain evidence="13">PCC 10605</strain>
    </source>
</reference>
<comment type="function">
    <text evidence="9">Couples transcription and DNA repair by recognizing RNA polymerase (RNAP) stalled at DNA lesions. Mediates ATP-dependent release of RNAP and its truncated transcript from the DNA, and recruitment of nucleotide excision repair machinery to the damaged site.</text>
</comment>
<evidence type="ECO:0000256" key="4">
    <source>
        <dbReference type="ARBA" id="ARBA00022801"/>
    </source>
</evidence>
<dbReference type="GO" id="GO:0003684">
    <property type="term" value="F:damaged DNA binding"/>
    <property type="evidence" value="ECO:0007669"/>
    <property type="project" value="InterPro"/>
</dbReference>
<dbReference type="Pfam" id="PF17757">
    <property type="entry name" value="UvrB_inter"/>
    <property type="match status" value="1"/>
</dbReference>
<dbReference type="GO" id="GO:0003678">
    <property type="term" value="F:DNA helicase activity"/>
    <property type="evidence" value="ECO:0007669"/>
    <property type="project" value="TreeGrafter"/>
</dbReference>
<dbReference type="GO" id="GO:0005524">
    <property type="term" value="F:ATP binding"/>
    <property type="evidence" value="ECO:0007669"/>
    <property type="project" value="UniProtKB-UniRule"/>
</dbReference>
<dbReference type="SUPFAM" id="SSF141259">
    <property type="entry name" value="CarD-like"/>
    <property type="match status" value="1"/>
</dbReference>
<dbReference type="InterPro" id="IPR001650">
    <property type="entry name" value="Helicase_C-like"/>
</dbReference>
<dbReference type="GO" id="GO:0006355">
    <property type="term" value="P:regulation of DNA-templated transcription"/>
    <property type="evidence" value="ECO:0007669"/>
    <property type="project" value="UniProtKB-UniRule"/>
</dbReference>
<dbReference type="SMART" id="SM01058">
    <property type="entry name" value="CarD_TRCF"/>
    <property type="match status" value="1"/>
</dbReference>
<dbReference type="Proteomes" id="UP000010480">
    <property type="component" value="Chromosome"/>
</dbReference>
<keyword evidence="3 9" id="KW-0227">DNA damage</keyword>
<name>K9Z1Q9_CYAAP</name>
<proteinExistence type="inferred from homology"/>
<evidence type="ECO:0000256" key="5">
    <source>
        <dbReference type="ARBA" id="ARBA00022806"/>
    </source>
</evidence>
<keyword evidence="5" id="KW-0347">Helicase</keyword>
<dbReference type="PROSITE" id="PS51192">
    <property type="entry name" value="HELICASE_ATP_BIND_1"/>
    <property type="match status" value="1"/>
</dbReference>
<dbReference type="InterPro" id="IPR011545">
    <property type="entry name" value="DEAD/DEAH_box_helicase_dom"/>
</dbReference>
<dbReference type="PATRIC" id="fig|755178.3.peg.390"/>
<keyword evidence="4 9" id="KW-0378">Hydrolase</keyword>
<dbReference type="eggNOG" id="COG1197">
    <property type="taxonomic scope" value="Bacteria"/>
</dbReference>
<dbReference type="Gene3D" id="3.40.50.300">
    <property type="entry name" value="P-loop containing nucleotide triphosphate hydrolases"/>
    <property type="match status" value="2"/>
</dbReference>
<feature type="domain" description="Helicase ATP-binding" evidence="10">
    <location>
        <begin position="665"/>
        <end position="827"/>
    </location>
</feature>
<evidence type="ECO:0000313" key="13">
    <source>
        <dbReference type="Proteomes" id="UP000010480"/>
    </source>
</evidence>
<comment type="similarity">
    <text evidence="9">In the N-terminal section; belongs to the UvrB family.</text>
</comment>
<dbReference type="SMART" id="SM00982">
    <property type="entry name" value="TRCF"/>
    <property type="match status" value="1"/>
</dbReference>
<dbReference type="InterPro" id="IPR037235">
    <property type="entry name" value="TRCF-like_C_D7"/>
</dbReference>
<dbReference type="Pfam" id="PF03461">
    <property type="entry name" value="TRCF"/>
    <property type="match status" value="1"/>
</dbReference>
<evidence type="ECO:0000256" key="6">
    <source>
        <dbReference type="ARBA" id="ARBA00022840"/>
    </source>
</evidence>
<dbReference type="PANTHER" id="PTHR47964:SF1">
    <property type="entry name" value="ATP-DEPENDENT DNA HELICASE HOMOLOG RECG, CHLOROPLASTIC"/>
    <property type="match status" value="1"/>
</dbReference>
<dbReference type="InterPro" id="IPR004576">
    <property type="entry name" value="Mfd"/>
</dbReference>
<dbReference type="PANTHER" id="PTHR47964">
    <property type="entry name" value="ATP-DEPENDENT DNA HELICASE HOMOLOG RECG, CHLOROPLASTIC"/>
    <property type="match status" value="1"/>
</dbReference>